<evidence type="ECO:0000313" key="5">
    <source>
        <dbReference type="Proteomes" id="UP000001075"/>
    </source>
</evidence>
<feature type="compositionally biased region" description="Low complexity" evidence="2">
    <location>
        <begin position="490"/>
        <end position="500"/>
    </location>
</feature>
<feature type="compositionally biased region" description="Polar residues" evidence="2">
    <location>
        <begin position="162"/>
        <end position="177"/>
    </location>
</feature>
<dbReference type="AlphaFoldDB" id="G3HQI4"/>
<evidence type="ECO:0000259" key="3">
    <source>
        <dbReference type="PROSITE" id="PS50055"/>
    </source>
</evidence>
<dbReference type="Pfam" id="PF00102">
    <property type="entry name" value="Y_phosphatase"/>
    <property type="match status" value="1"/>
</dbReference>
<dbReference type="SUPFAM" id="SSF52799">
    <property type="entry name" value="(Phosphotyrosine protein) phosphatases II"/>
    <property type="match status" value="1"/>
</dbReference>
<feature type="region of interest" description="Disordered" evidence="2">
    <location>
        <begin position="561"/>
        <end position="606"/>
    </location>
</feature>
<name>G3HQI4_CRIGR</name>
<dbReference type="GO" id="GO:0005634">
    <property type="term" value="C:nucleus"/>
    <property type="evidence" value="ECO:0007669"/>
    <property type="project" value="InterPro"/>
</dbReference>
<dbReference type="InParanoid" id="G3HQI4"/>
<evidence type="ECO:0000256" key="2">
    <source>
        <dbReference type="SAM" id="MobiDB-lite"/>
    </source>
</evidence>
<dbReference type="PROSITE" id="PS50055">
    <property type="entry name" value="TYR_PHOSPHATASE_PTP"/>
    <property type="match status" value="1"/>
</dbReference>
<protein>
    <submittedName>
        <fullName evidence="4">Round spermatid basic protein 1</fullName>
    </submittedName>
</protein>
<proteinExistence type="inferred from homology"/>
<dbReference type="EMBL" id="JH000613">
    <property type="protein sequence ID" value="EGW08738.1"/>
    <property type="molecule type" value="Genomic_DNA"/>
</dbReference>
<feature type="compositionally biased region" description="Basic and acidic residues" evidence="2">
    <location>
        <begin position="592"/>
        <end position="603"/>
    </location>
</feature>
<feature type="compositionally biased region" description="Polar residues" evidence="2">
    <location>
        <begin position="501"/>
        <end position="518"/>
    </location>
</feature>
<dbReference type="STRING" id="10029.G3HQI4"/>
<sequence length="1183" mass="133368">MDQREILQRLLNEAQKKKINNEEFANEFLKLKRQSTKYKADKTYPTTVAQRPKNIKKNRYKDILPYDHSLVELSLITSDEDSSYINANFIKGVYGPRAYIATQGPLSTTVLDFWRMIWEYRILVIVMACMEFEMGKIEAESSVPDSCSPDLPKNATKDAKTTKQQSEQRVQAESADTSSVDRISEISAKDFVLRSAKSSPSFDFLELNCGCNNKAVITREGQAKASPIVGEPLQKYQSLDFGSILCGSCPGAPPINTADRCRNSRTPVIRTKSTPFELIQQRKTHELDMEDCSLFLESQLHEPCLVELQAQKVVHVSSEELNYSLPRASEQQTCDIPCVPQHSPNTFRVRSCMSLVEDPYFPSSPPNSADSKMSFDLPENQDGATFPCALLPVSPTTPLSYCNSHDSLMSSPVASFPLTLNQETAKEATSLRLDDEIPPPLPERTPESFIVAEEADLHQDGSPPPPLPERTLESFFLADEDCLQAKPIETYSTSYPETTENSISSKQTLKTPGKSFTRSKPLLLPPPPPPSLAPAGPAVAAPLPASGTSALFTFSPLTVSAAGPKHKGHKERHKHHHHRGSDGDPSACVPGDLKHKDKQENGERSAGVPLIKAPKRETADENGKTQRADDFVLKKIKKKKKKKHREDMRGRRLKMYNKEVQTVCAGLTRISKDILTQGQLNSTSGVNKESFRYLKDEQLCRLNLGMQEYRVPQGVQTPFTTHQEHSIRRNFLKTGTKFSNFIHEEHQSNGGALVLHAYMDELSFLSPMEMERFSEEFLALTFSENEKNAAYYALAIVHGAAAYLPDFLDYFAFNFPNTPVKMEILGKKDIETTTISNFHTQVNRTYCCGTYRAGPMRQISLVGAVDEEVGDYFPEFLDMLEESPFLKMTLPWGTLSSLQLQCRSQSDDGPIMWVRPGEQMIPTADMPKSPFKRRRSMNEIKNLQYLPRTSEPREVLFEDRTRAHADHVGQGFDWQSTAAVGVLKAVQFGEWSDQPRITKDVICFHAEDFTDVVQRLQLDLHEPPVSQCVQWVDEAKLNQMRREGIRYARIQLCDNDIYFIPRNVIHQFKTVSAVCSLAWHIRLKQYHPVVETAQNTESNSNMDCSLPGKRELEVDSQCVRIKTEPEETCREMQLLTTAPSSFPPPSELHLQDLKTQPVPVFKVESRLDSEQQHSLQEHPSTPV</sequence>
<dbReference type="FunCoup" id="G3HQI4">
    <property type="interactions" value="3174"/>
</dbReference>
<dbReference type="GlyGen" id="G3HQI4">
    <property type="glycosylation" value="1 site"/>
</dbReference>
<dbReference type="GO" id="GO:0004725">
    <property type="term" value="F:protein tyrosine phosphatase activity"/>
    <property type="evidence" value="ECO:0007669"/>
    <property type="project" value="InterPro"/>
</dbReference>
<dbReference type="PANTHER" id="PTHR13354">
    <property type="entry name" value="ROUND SPERMATID BASIC PROTEIN 1"/>
    <property type="match status" value="1"/>
</dbReference>
<dbReference type="InterPro" id="IPR029021">
    <property type="entry name" value="Prot-tyrosine_phosphatase-like"/>
</dbReference>
<dbReference type="eggNOG" id="KOG4425">
    <property type="taxonomic scope" value="Eukaryota"/>
</dbReference>
<reference evidence="5" key="1">
    <citation type="journal article" date="2011" name="Nat. Biotechnol.">
        <title>The genomic sequence of the Chinese hamster ovary (CHO)-K1 cell line.</title>
        <authorList>
            <person name="Xu X."/>
            <person name="Nagarajan H."/>
            <person name="Lewis N.E."/>
            <person name="Pan S."/>
            <person name="Cai Z."/>
            <person name="Liu X."/>
            <person name="Chen W."/>
            <person name="Xie M."/>
            <person name="Wang W."/>
            <person name="Hammond S."/>
            <person name="Andersen M.R."/>
            <person name="Neff N."/>
            <person name="Passarelli B."/>
            <person name="Koh W."/>
            <person name="Fan H.C."/>
            <person name="Wang J."/>
            <person name="Gui Y."/>
            <person name="Lee K.H."/>
            <person name="Betenbaugh M.J."/>
            <person name="Quake S.R."/>
            <person name="Famili I."/>
            <person name="Palsson B.O."/>
            <person name="Wang J."/>
        </authorList>
    </citation>
    <scope>NUCLEOTIDE SEQUENCE [LARGE SCALE GENOMIC DNA]</scope>
    <source>
        <strain evidence="5">CHO K1 cell line</strain>
    </source>
</reference>
<dbReference type="Gene3D" id="3.90.190.10">
    <property type="entry name" value="Protein tyrosine phosphatase superfamily"/>
    <property type="match status" value="1"/>
</dbReference>
<evidence type="ECO:0000313" key="4">
    <source>
        <dbReference type="EMBL" id="EGW08738.1"/>
    </source>
</evidence>
<feature type="region of interest" description="Disordered" evidence="2">
    <location>
        <begin position="141"/>
        <end position="177"/>
    </location>
</feature>
<dbReference type="InterPro" id="IPR000242">
    <property type="entry name" value="PTP_cat"/>
</dbReference>
<dbReference type="Proteomes" id="UP000001075">
    <property type="component" value="Unassembled WGS sequence"/>
</dbReference>
<organism evidence="4 5">
    <name type="scientific">Cricetulus griseus</name>
    <name type="common">Chinese hamster</name>
    <name type="synonym">Cricetulus barabensis griseus</name>
    <dbReference type="NCBI Taxonomy" id="10029"/>
    <lineage>
        <taxon>Eukaryota</taxon>
        <taxon>Metazoa</taxon>
        <taxon>Chordata</taxon>
        <taxon>Craniata</taxon>
        <taxon>Vertebrata</taxon>
        <taxon>Euteleostomi</taxon>
        <taxon>Mammalia</taxon>
        <taxon>Eutheria</taxon>
        <taxon>Euarchontoglires</taxon>
        <taxon>Glires</taxon>
        <taxon>Rodentia</taxon>
        <taxon>Myomorpha</taxon>
        <taxon>Muroidea</taxon>
        <taxon>Cricetidae</taxon>
        <taxon>Cricetinae</taxon>
        <taxon>Cricetulus</taxon>
    </lineage>
</organism>
<feature type="domain" description="Tyrosine-protein phosphatase" evidence="3">
    <location>
        <begin position="24"/>
        <end position="241"/>
    </location>
</feature>
<dbReference type="InterPro" id="IPR026306">
    <property type="entry name" value="RSBN1/Dpy-2/CEP530"/>
</dbReference>
<feature type="compositionally biased region" description="Pro residues" evidence="2">
    <location>
        <begin position="523"/>
        <end position="532"/>
    </location>
</feature>
<dbReference type="SMART" id="SM00194">
    <property type="entry name" value="PTPc"/>
    <property type="match status" value="1"/>
</dbReference>
<dbReference type="PANTHER" id="PTHR13354:SF8">
    <property type="entry name" value="LYSINE-SPECIFIC DEMETHYLASE 9"/>
    <property type="match status" value="1"/>
</dbReference>
<comment type="similarity">
    <text evidence="1">Belongs to the round spermatid basic protein 1 family.</text>
</comment>
<feature type="region of interest" description="Disordered" evidence="2">
    <location>
        <begin position="490"/>
        <end position="538"/>
    </location>
</feature>
<feature type="compositionally biased region" description="Basic residues" evidence="2">
    <location>
        <begin position="564"/>
        <end position="579"/>
    </location>
</feature>
<evidence type="ECO:0000256" key="1">
    <source>
        <dbReference type="ARBA" id="ARBA00010560"/>
    </source>
</evidence>
<dbReference type="PRINTS" id="PR00700">
    <property type="entry name" value="PRTYPHPHTASE"/>
</dbReference>
<accession>G3HQI4</accession>
<dbReference type="PaxDb" id="10029-XP_007616419.1"/>
<gene>
    <name evidence="4" type="ORF">I79_013086</name>
</gene>